<dbReference type="RefSeq" id="WP_091998010.1">
    <property type="nucleotide sequence ID" value="NZ_FOUR01000001.1"/>
</dbReference>
<dbReference type="PIRSF" id="PIRSF006241">
    <property type="entry name" value="HyI"/>
    <property type="match status" value="1"/>
</dbReference>
<evidence type="ECO:0000259" key="4">
    <source>
        <dbReference type="Pfam" id="PF01261"/>
    </source>
</evidence>
<sequence>MPRFSANLSMLFNEVDFIARFARAREAGFEGVEYLFPYAWPAQDIARELEVNNLTQVLFNLPPGDWDAGERGIACLPDRVDEFREGVDRAIEYARELGCRQVNCLAGLKPADLDEETAWKTLVANVRYAAERLDAEGITLCLEAINSRVDMPGFFLDTSGKVLALIEEVEMDNVRLQYDLYHMQIMEGDLIRTMECLLPWIGHIQFADNPGRNEPGTGEINFSNVFAAIDRLDYDGWVGAEYRPSGNTEASLGWFSGQS</sequence>
<evidence type="ECO:0000256" key="3">
    <source>
        <dbReference type="PIRSR" id="PIRSR006241-50"/>
    </source>
</evidence>
<dbReference type="FunFam" id="3.20.20.150:FF:000007">
    <property type="entry name" value="Hydroxypyruvate isomerase"/>
    <property type="match status" value="1"/>
</dbReference>
<evidence type="ECO:0000256" key="2">
    <source>
        <dbReference type="PIRNR" id="PIRNR006241"/>
    </source>
</evidence>
<evidence type="ECO:0000256" key="1">
    <source>
        <dbReference type="ARBA" id="ARBA00023235"/>
    </source>
</evidence>
<dbReference type="InterPro" id="IPR013022">
    <property type="entry name" value="Xyl_isomerase-like_TIM-brl"/>
</dbReference>
<dbReference type="InterPro" id="IPR036237">
    <property type="entry name" value="Xyl_isomerase-like_sf"/>
</dbReference>
<dbReference type="InterPro" id="IPR053398">
    <property type="entry name" value="HPT_OtnI_isomerases"/>
</dbReference>
<dbReference type="EMBL" id="FOUR01000001">
    <property type="protein sequence ID" value="SFM47254.1"/>
    <property type="molecule type" value="Genomic_DNA"/>
</dbReference>
<dbReference type="PANTHER" id="PTHR43489:SF13">
    <property type="entry name" value="HYDROXYPYRUVATE ISOMERASE"/>
    <property type="match status" value="1"/>
</dbReference>
<gene>
    <name evidence="5" type="ORF">SAMN04487961_0382</name>
</gene>
<reference evidence="6" key="1">
    <citation type="submission" date="2016-10" db="EMBL/GenBank/DDBJ databases">
        <authorList>
            <person name="Varghese N."/>
            <person name="Submissions S."/>
        </authorList>
    </citation>
    <scope>NUCLEOTIDE SEQUENCE [LARGE SCALE GENOMIC DNA]</scope>
    <source>
        <strain evidence="6">CGMCC 1.6775</strain>
    </source>
</reference>
<dbReference type="Gene3D" id="3.20.20.150">
    <property type="entry name" value="Divalent-metal-dependent TIM barrel enzymes"/>
    <property type="match status" value="1"/>
</dbReference>
<dbReference type="NCBIfam" id="NF043033">
    <property type="entry name" value="OxoTetrIsom"/>
    <property type="match status" value="1"/>
</dbReference>
<keyword evidence="5" id="KW-0670">Pyruvate</keyword>
<accession>A0A1I4R4M4</accession>
<name>A0A1I4R4M4_9GAMM</name>
<evidence type="ECO:0000313" key="6">
    <source>
        <dbReference type="Proteomes" id="UP000199339"/>
    </source>
</evidence>
<dbReference type="NCBIfam" id="TIGR03234">
    <property type="entry name" value="OH-pyruv-isom"/>
    <property type="match status" value="1"/>
</dbReference>
<dbReference type="InterPro" id="IPR026040">
    <property type="entry name" value="HyI-like"/>
</dbReference>
<protein>
    <submittedName>
        <fullName evidence="5">Hydroxypyruvate isomerase</fullName>
    </submittedName>
</protein>
<organism evidence="5 6">
    <name type="scientific">Marinobacter pelagius</name>
    <dbReference type="NCBI Taxonomy" id="379482"/>
    <lineage>
        <taxon>Bacteria</taxon>
        <taxon>Pseudomonadati</taxon>
        <taxon>Pseudomonadota</taxon>
        <taxon>Gammaproteobacteria</taxon>
        <taxon>Pseudomonadales</taxon>
        <taxon>Marinobacteraceae</taxon>
        <taxon>Marinobacter</taxon>
    </lineage>
</organism>
<dbReference type="InterPro" id="IPR017643">
    <property type="entry name" value="Hydroxypyruvate_isomerase"/>
</dbReference>
<feature type="active site" description="Proton donor/acceptor" evidence="3">
    <location>
        <position position="143"/>
    </location>
</feature>
<dbReference type="Proteomes" id="UP000199339">
    <property type="component" value="Unassembled WGS sequence"/>
</dbReference>
<dbReference type="SUPFAM" id="SSF51658">
    <property type="entry name" value="Xylose isomerase-like"/>
    <property type="match status" value="1"/>
</dbReference>
<dbReference type="PANTHER" id="PTHR43489">
    <property type="entry name" value="ISOMERASE"/>
    <property type="match status" value="1"/>
</dbReference>
<feature type="domain" description="Xylose isomerase-like TIM barrel" evidence="4">
    <location>
        <begin position="21"/>
        <end position="255"/>
    </location>
</feature>
<keyword evidence="6" id="KW-1185">Reference proteome</keyword>
<comment type="similarity">
    <text evidence="2">Belongs to the hyi family.</text>
</comment>
<keyword evidence="1 2" id="KW-0413">Isomerase</keyword>
<dbReference type="GO" id="GO:0008903">
    <property type="term" value="F:hydroxypyruvate isomerase activity"/>
    <property type="evidence" value="ECO:0007669"/>
    <property type="project" value="TreeGrafter"/>
</dbReference>
<dbReference type="OrthoDB" id="9786584at2"/>
<dbReference type="GO" id="GO:0046487">
    <property type="term" value="P:glyoxylate metabolic process"/>
    <property type="evidence" value="ECO:0007669"/>
    <property type="project" value="TreeGrafter"/>
</dbReference>
<dbReference type="AlphaFoldDB" id="A0A1I4R4M4"/>
<evidence type="ECO:0000313" key="5">
    <source>
        <dbReference type="EMBL" id="SFM47254.1"/>
    </source>
</evidence>
<dbReference type="Pfam" id="PF01261">
    <property type="entry name" value="AP_endonuc_2"/>
    <property type="match status" value="1"/>
</dbReference>
<feature type="active site" description="Proton donor/acceptor" evidence="3">
    <location>
        <position position="241"/>
    </location>
</feature>
<proteinExistence type="inferred from homology"/>
<dbReference type="InterPro" id="IPR050417">
    <property type="entry name" value="Sugar_Epim/Isomerase"/>
</dbReference>